<dbReference type="Gene3D" id="1.20.1440.90">
    <property type="entry name" value="Phosphoenolpyruvate/pyruvate domain"/>
    <property type="match status" value="1"/>
</dbReference>
<dbReference type="PROSITE" id="PS00781">
    <property type="entry name" value="PEPCASE_1"/>
    <property type="match status" value="1"/>
</dbReference>
<dbReference type="GO" id="GO:0000287">
    <property type="term" value="F:magnesium ion binding"/>
    <property type="evidence" value="ECO:0007669"/>
    <property type="project" value="UniProtKB-UniRule"/>
</dbReference>
<dbReference type="HAMAP" id="MF_00595">
    <property type="entry name" value="PEPcase_type1"/>
    <property type="match status" value="1"/>
</dbReference>
<dbReference type="InterPro" id="IPR018129">
    <property type="entry name" value="PEP_COase_Lys_AS"/>
</dbReference>
<gene>
    <name evidence="9" type="primary">ppc</name>
    <name evidence="11" type="ORF">AVDCRST_MAG70-2062</name>
</gene>
<organism evidence="11">
    <name type="scientific">uncultured Thermomicrobiales bacterium</name>
    <dbReference type="NCBI Taxonomy" id="1645740"/>
    <lineage>
        <taxon>Bacteria</taxon>
        <taxon>Pseudomonadati</taxon>
        <taxon>Thermomicrobiota</taxon>
        <taxon>Thermomicrobia</taxon>
        <taxon>Thermomicrobiales</taxon>
        <taxon>environmental samples</taxon>
    </lineage>
</organism>
<keyword evidence="5 9" id="KW-0460">Magnesium</keyword>
<accession>A0A6J4V204</accession>
<name>A0A6J4V204_9BACT</name>
<keyword evidence="11" id="KW-0670">Pyruvate</keyword>
<comment type="function">
    <text evidence="1 9">Forms oxaloacetate, a four-carbon dicarboxylic acid source for the tricarboxylic acid cycle.</text>
</comment>
<dbReference type="InterPro" id="IPR021135">
    <property type="entry name" value="PEP_COase"/>
</dbReference>
<evidence type="ECO:0000256" key="1">
    <source>
        <dbReference type="ARBA" id="ARBA00003670"/>
    </source>
</evidence>
<evidence type="ECO:0000256" key="3">
    <source>
        <dbReference type="ARBA" id="ARBA00012305"/>
    </source>
</evidence>
<dbReference type="GO" id="GO:0006107">
    <property type="term" value="P:oxaloacetate metabolic process"/>
    <property type="evidence" value="ECO:0007669"/>
    <property type="project" value="UniProtKB-UniRule"/>
</dbReference>
<evidence type="ECO:0000256" key="4">
    <source>
        <dbReference type="ARBA" id="ARBA00022419"/>
    </source>
</evidence>
<dbReference type="GO" id="GO:0015977">
    <property type="term" value="P:carbon fixation"/>
    <property type="evidence" value="ECO:0007669"/>
    <property type="project" value="UniProtKB-UniRule"/>
</dbReference>
<evidence type="ECO:0000256" key="9">
    <source>
        <dbReference type="HAMAP-Rule" id="MF_00595"/>
    </source>
</evidence>
<feature type="active site" evidence="9 10">
    <location>
        <position position="142"/>
    </location>
</feature>
<dbReference type="EMBL" id="CADCWH010000329">
    <property type="protein sequence ID" value="CAA9566191.1"/>
    <property type="molecule type" value="Genomic_DNA"/>
</dbReference>
<reference evidence="11" key="1">
    <citation type="submission" date="2020-02" db="EMBL/GenBank/DDBJ databases">
        <authorList>
            <person name="Meier V. D."/>
        </authorList>
    </citation>
    <scope>NUCLEOTIDE SEQUENCE</scope>
    <source>
        <strain evidence="11">AVDCRST_MAG70</strain>
    </source>
</reference>
<evidence type="ECO:0000313" key="11">
    <source>
        <dbReference type="EMBL" id="CAA9566191.1"/>
    </source>
</evidence>
<dbReference type="GO" id="GO:0008964">
    <property type="term" value="F:phosphoenolpyruvate carboxylase activity"/>
    <property type="evidence" value="ECO:0007669"/>
    <property type="project" value="UniProtKB-UniRule"/>
</dbReference>
<evidence type="ECO:0000256" key="7">
    <source>
        <dbReference type="ARBA" id="ARBA00023300"/>
    </source>
</evidence>
<dbReference type="GO" id="GO:0006099">
    <property type="term" value="P:tricarboxylic acid cycle"/>
    <property type="evidence" value="ECO:0007669"/>
    <property type="project" value="InterPro"/>
</dbReference>
<dbReference type="PANTHER" id="PTHR30523:SF6">
    <property type="entry name" value="PHOSPHOENOLPYRUVATE CARBOXYLASE"/>
    <property type="match status" value="1"/>
</dbReference>
<comment type="subunit">
    <text evidence="9">Homotetramer.</text>
</comment>
<dbReference type="NCBIfam" id="NF000584">
    <property type="entry name" value="PRK00009.1"/>
    <property type="match status" value="1"/>
</dbReference>
<protein>
    <recommendedName>
        <fullName evidence="4 9">Phosphoenolpyruvate carboxylase</fullName>
        <shortName evidence="9">PEPC</shortName>
        <shortName evidence="9">PEPCase</shortName>
        <ecNumber evidence="3 9">4.1.1.31</ecNumber>
    </recommendedName>
</protein>
<proteinExistence type="inferred from homology"/>
<evidence type="ECO:0000256" key="8">
    <source>
        <dbReference type="ARBA" id="ARBA00048995"/>
    </source>
</evidence>
<evidence type="ECO:0000256" key="2">
    <source>
        <dbReference type="ARBA" id="ARBA00008346"/>
    </source>
</evidence>
<dbReference type="InterPro" id="IPR015813">
    <property type="entry name" value="Pyrv/PenolPyrv_kinase-like_dom"/>
</dbReference>
<dbReference type="PANTHER" id="PTHR30523">
    <property type="entry name" value="PHOSPHOENOLPYRUVATE CARBOXYLASE"/>
    <property type="match status" value="1"/>
</dbReference>
<evidence type="ECO:0000256" key="10">
    <source>
        <dbReference type="PROSITE-ProRule" id="PRU10111"/>
    </source>
</evidence>
<comment type="cofactor">
    <cofactor evidence="9">
        <name>Mg(2+)</name>
        <dbReference type="ChEBI" id="CHEBI:18420"/>
    </cofactor>
</comment>
<keyword evidence="6 9" id="KW-0456">Lyase</keyword>
<dbReference type="GO" id="GO:0005829">
    <property type="term" value="C:cytosol"/>
    <property type="evidence" value="ECO:0007669"/>
    <property type="project" value="TreeGrafter"/>
</dbReference>
<dbReference type="PRINTS" id="PR00150">
    <property type="entry name" value="PEPCARBXLASE"/>
</dbReference>
<sequence length="911" mass="98965">MGKGRSLSDDVYLLAGLLGEAIRSQAGEAAFADEEEVRALGKAYRAGDEAAGTRLAARVEACDERGLQTLVRAFTSYFQLINLAEDNERVRRIRRRAVEAHPAPRRGSVREAIDLLARGGQGPREIRDLLANAEVRLVLTAHPTEARRRTVIDKLARIFAALRDLDERQPLPEEEARARARIGSTVAELWSSDELRTGTPTVLDEVRAGLVYVQSTLLDGIPRIYRDLEESLAAAFPGQPVAVPPFLTLGTWMGGDRDGNPAVTPEVTRQTLALMREVALRFWDERLTELAGRLSVSEWAAGPAAIIAPRVAEYRAMFPALAADLGRLNATEPYRQLLTLARERVRSMRRDPGDQVAGYRDAAELVDDLRLIETSLLAQGEELIVGGDLHDVIRQAEVFGFHLATLDIREHAKRHGAALHAVLAVTGVESDYLGLTEDDRFALLSGELRDPRPLVPGSLDGLPDEVRDTIETFRTVRDLLAGGARGAIETYVVSGTDAPSDVLEVLLLMKESGLAGVGGVGTRLRIAPLFEQGDTLRASPDTMAVLLAEPSYRAALASRHDVQEIMIGYSDSNKDVGYLASSWGLHEAEVALAATVAEAGVGLVFFHGRGGSIGRGGGPTNTAILAQPAGTVGGRIKLTEQGEVISACYSTPAIAHRELELVTGAVLVASAGALPGPDPERLREYHAVMGLMSDASAQAYRALVYDDPRFITFFHGATPIEEISRHQLGSRPARRTASAAIEDLRAIPWVFSWTQARILLPGWYGLGTALAAGQDAVGLDLLREMDGGWPFFTATLANAEFALAKADRAIAERYVALVEDDAVREAIWDRITSEWDLTVRLLLDVTGQAHLLDREPILQRSVRRRNPYVDPLSFIQVEVLRRLRREGPTEDLLRTALATINGIAGGLKNTG</sequence>
<evidence type="ECO:0000256" key="6">
    <source>
        <dbReference type="ARBA" id="ARBA00023239"/>
    </source>
</evidence>
<dbReference type="EC" id="4.1.1.31" evidence="3 9"/>
<keyword evidence="7 9" id="KW-0120">Carbon dioxide fixation</keyword>
<comment type="similarity">
    <text evidence="2 9">Belongs to the PEPCase type 1 family.</text>
</comment>
<dbReference type="SUPFAM" id="SSF51621">
    <property type="entry name" value="Phosphoenolpyruvate/pyruvate domain"/>
    <property type="match status" value="1"/>
</dbReference>
<evidence type="ECO:0000256" key="5">
    <source>
        <dbReference type="ARBA" id="ARBA00022842"/>
    </source>
</evidence>
<dbReference type="AlphaFoldDB" id="A0A6J4V204"/>
<feature type="active site" evidence="9">
    <location>
        <position position="574"/>
    </location>
</feature>
<dbReference type="Pfam" id="PF00311">
    <property type="entry name" value="PEPcase"/>
    <property type="match status" value="1"/>
</dbReference>
<dbReference type="InterPro" id="IPR022805">
    <property type="entry name" value="PEP_COase_bac/pln-type"/>
</dbReference>
<comment type="catalytic activity">
    <reaction evidence="8 9">
        <text>oxaloacetate + phosphate = phosphoenolpyruvate + hydrogencarbonate</text>
        <dbReference type="Rhea" id="RHEA:28370"/>
        <dbReference type="ChEBI" id="CHEBI:16452"/>
        <dbReference type="ChEBI" id="CHEBI:17544"/>
        <dbReference type="ChEBI" id="CHEBI:43474"/>
        <dbReference type="ChEBI" id="CHEBI:58702"/>
        <dbReference type="EC" id="4.1.1.31"/>
    </reaction>
</comment>